<evidence type="ECO:0000256" key="3">
    <source>
        <dbReference type="ARBA" id="ARBA00012513"/>
    </source>
</evidence>
<name>A0A6A6P5J4_9PEZI</name>
<evidence type="ECO:0000256" key="15">
    <source>
        <dbReference type="SAM" id="MobiDB-lite"/>
    </source>
</evidence>
<evidence type="ECO:0000256" key="2">
    <source>
        <dbReference type="ARBA" id="ARBA00009196"/>
    </source>
</evidence>
<evidence type="ECO:0000313" key="18">
    <source>
        <dbReference type="Proteomes" id="UP000799766"/>
    </source>
</evidence>
<evidence type="ECO:0000259" key="16">
    <source>
        <dbReference type="SMART" id="SM00090"/>
    </source>
</evidence>
<dbReference type="Gene3D" id="1.10.10.10">
    <property type="entry name" value="Winged helix-like DNA-binding domain superfamily/Winged helix DNA-binding domain"/>
    <property type="match status" value="1"/>
</dbReference>
<evidence type="ECO:0000256" key="6">
    <source>
        <dbReference type="ARBA" id="ARBA00022723"/>
    </source>
</evidence>
<dbReference type="Gene3D" id="1.10.510.10">
    <property type="entry name" value="Transferase(Phosphotransferase) domain 1"/>
    <property type="match status" value="1"/>
</dbReference>
<keyword evidence="7" id="KW-0547">Nucleotide-binding</keyword>
<organism evidence="17 18">
    <name type="scientific">Lineolata rhizophorae</name>
    <dbReference type="NCBI Taxonomy" id="578093"/>
    <lineage>
        <taxon>Eukaryota</taxon>
        <taxon>Fungi</taxon>
        <taxon>Dikarya</taxon>
        <taxon>Ascomycota</taxon>
        <taxon>Pezizomycotina</taxon>
        <taxon>Dothideomycetes</taxon>
        <taxon>Dothideomycetes incertae sedis</taxon>
        <taxon>Lineolatales</taxon>
        <taxon>Lineolataceae</taxon>
        <taxon>Lineolata</taxon>
    </lineage>
</organism>
<evidence type="ECO:0000256" key="8">
    <source>
        <dbReference type="ARBA" id="ARBA00022777"/>
    </source>
</evidence>
<dbReference type="PROSITE" id="PS01245">
    <property type="entry name" value="RIO1"/>
    <property type="match status" value="1"/>
</dbReference>
<dbReference type="InterPro" id="IPR030484">
    <property type="entry name" value="Rio2"/>
</dbReference>
<keyword evidence="10" id="KW-0460">Magnesium</keyword>
<dbReference type="GO" id="GO:0030688">
    <property type="term" value="C:preribosome, small subunit precursor"/>
    <property type="evidence" value="ECO:0007669"/>
    <property type="project" value="TreeGrafter"/>
</dbReference>
<dbReference type="FunFam" id="1.10.10.10:FF:000053">
    <property type="entry name" value="Serine/threonine-protein kinase RIO2"/>
    <property type="match status" value="1"/>
</dbReference>
<dbReference type="GO" id="GO:0046872">
    <property type="term" value="F:metal ion binding"/>
    <property type="evidence" value="ECO:0007669"/>
    <property type="project" value="UniProtKB-KW"/>
</dbReference>
<keyword evidence="6" id="KW-0479">Metal-binding</keyword>
<feature type="compositionally biased region" description="Polar residues" evidence="15">
    <location>
        <begin position="468"/>
        <end position="479"/>
    </location>
</feature>
<dbReference type="GO" id="GO:0004674">
    <property type="term" value="F:protein serine/threonine kinase activity"/>
    <property type="evidence" value="ECO:0007669"/>
    <property type="project" value="UniProtKB-KW"/>
</dbReference>
<comment type="cofactor">
    <cofactor evidence="1">
        <name>Mg(2+)</name>
        <dbReference type="ChEBI" id="CHEBI:18420"/>
    </cofactor>
</comment>
<dbReference type="Gene3D" id="3.30.200.20">
    <property type="entry name" value="Phosphorylase Kinase, domain 1"/>
    <property type="match status" value="1"/>
</dbReference>
<dbReference type="PANTHER" id="PTHR45852:SF1">
    <property type="entry name" value="SERINE_THREONINE-PROTEIN KINASE RIO2"/>
    <property type="match status" value="1"/>
</dbReference>
<dbReference type="GO" id="GO:0030490">
    <property type="term" value="P:maturation of SSU-rRNA"/>
    <property type="evidence" value="ECO:0007669"/>
    <property type="project" value="TreeGrafter"/>
</dbReference>
<evidence type="ECO:0000256" key="13">
    <source>
        <dbReference type="ARBA" id="ARBA00068353"/>
    </source>
</evidence>
<accession>A0A6A6P5J4</accession>
<dbReference type="AlphaFoldDB" id="A0A6A6P5J4"/>
<evidence type="ECO:0000256" key="12">
    <source>
        <dbReference type="ARBA" id="ARBA00048679"/>
    </source>
</evidence>
<dbReference type="OrthoDB" id="10258631at2759"/>
<keyword evidence="9" id="KW-0067">ATP-binding</keyword>
<evidence type="ECO:0000256" key="9">
    <source>
        <dbReference type="ARBA" id="ARBA00022840"/>
    </source>
</evidence>
<dbReference type="SMART" id="SM00090">
    <property type="entry name" value="RIO"/>
    <property type="match status" value="1"/>
</dbReference>
<feature type="region of interest" description="Disordered" evidence="15">
    <location>
        <begin position="460"/>
        <end position="497"/>
    </location>
</feature>
<dbReference type="InterPro" id="IPR000687">
    <property type="entry name" value="RIO_kinase"/>
</dbReference>
<evidence type="ECO:0000256" key="4">
    <source>
        <dbReference type="ARBA" id="ARBA00022527"/>
    </source>
</evidence>
<dbReference type="SUPFAM" id="SSF56112">
    <property type="entry name" value="Protein kinase-like (PK-like)"/>
    <property type="match status" value="1"/>
</dbReference>
<dbReference type="FunFam" id="3.30.200.20:FF:000052">
    <property type="entry name" value="Serine/threonine-protein kinase RIO2"/>
    <property type="match status" value="1"/>
</dbReference>
<feature type="compositionally biased region" description="Basic and acidic residues" evidence="15">
    <location>
        <begin position="425"/>
        <end position="437"/>
    </location>
</feature>
<feature type="domain" description="RIO kinase" evidence="16">
    <location>
        <begin position="67"/>
        <end position="358"/>
    </location>
</feature>
<dbReference type="GO" id="GO:0005829">
    <property type="term" value="C:cytosol"/>
    <property type="evidence" value="ECO:0007669"/>
    <property type="project" value="TreeGrafter"/>
</dbReference>
<evidence type="ECO:0000256" key="10">
    <source>
        <dbReference type="ARBA" id="ARBA00022842"/>
    </source>
</evidence>
<dbReference type="InterPro" id="IPR018935">
    <property type="entry name" value="RIO_kinase_CS"/>
</dbReference>
<evidence type="ECO:0000256" key="5">
    <source>
        <dbReference type="ARBA" id="ARBA00022679"/>
    </source>
</evidence>
<feature type="region of interest" description="Disordered" evidence="15">
    <location>
        <begin position="276"/>
        <end position="295"/>
    </location>
</feature>
<evidence type="ECO:0000256" key="14">
    <source>
        <dbReference type="ARBA" id="ARBA00068837"/>
    </source>
</evidence>
<keyword evidence="4" id="KW-0723">Serine/threonine-protein kinase</keyword>
<dbReference type="GO" id="GO:0005634">
    <property type="term" value="C:nucleus"/>
    <property type="evidence" value="ECO:0007669"/>
    <property type="project" value="TreeGrafter"/>
</dbReference>
<dbReference type="InterPro" id="IPR018934">
    <property type="entry name" value="RIO_dom"/>
</dbReference>
<keyword evidence="5" id="KW-0808">Transferase</keyword>
<proteinExistence type="inferred from homology"/>
<evidence type="ECO:0000313" key="17">
    <source>
        <dbReference type="EMBL" id="KAF2459169.1"/>
    </source>
</evidence>
<dbReference type="GO" id="GO:0005524">
    <property type="term" value="F:ATP binding"/>
    <property type="evidence" value="ECO:0007669"/>
    <property type="project" value="UniProtKB-KW"/>
</dbReference>
<evidence type="ECO:0000256" key="11">
    <source>
        <dbReference type="ARBA" id="ARBA00047899"/>
    </source>
</evidence>
<feature type="compositionally biased region" description="Basic and acidic residues" evidence="15">
    <location>
        <begin position="392"/>
        <end position="410"/>
    </location>
</feature>
<dbReference type="PANTHER" id="PTHR45852">
    <property type="entry name" value="SER/THR-PROTEIN KINASE RIO2"/>
    <property type="match status" value="1"/>
</dbReference>
<dbReference type="InterPro" id="IPR036388">
    <property type="entry name" value="WH-like_DNA-bd_sf"/>
</dbReference>
<dbReference type="InterPro" id="IPR015285">
    <property type="entry name" value="RIO2_wHTH_N"/>
</dbReference>
<feature type="region of interest" description="Disordered" evidence="15">
    <location>
        <begin position="387"/>
        <end position="437"/>
    </location>
</feature>
<comment type="catalytic activity">
    <reaction evidence="11">
        <text>L-threonyl-[protein] + ATP = O-phospho-L-threonyl-[protein] + ADP + H(+)</text>
        <dbReference type="Rhea" id="RHEA:46608"/>
        <dbReference type="Rhea" id="RHEA-COMP:11060"/>
        <dbReference type="Rhea" id="RHEA-COMP:11605"/>
        <dbReference type="ChEBI" id="CHEBI:15378"/>
        <dbReference type="ChEBI" id="CHEBI:30013"/>
        <dbReference type="ChEBI" id="CHEBI:30616"/>
        <dbReference type="ChEBI" id="CHEBI:61977"/>
        <dbReference type="ChEBI" id="CHEBI:456216"/>
        <dbReference type="EC" id="2.7.11.1"/>
    </reaction>
</comment>
<reference evidence="17" key="1">
    <citation type="journal article" date="2020" name="Stud. Mycol.">
        <title>101 Dothideomycetes genomes: a test case for predicting lifestyles and emergence of pathogens.</title>
        <authorList>
            <person name="Haridas S."/>
            <person name="Albert R."/>
            <person name="Binder M."/>
            <person name="Bloem J."/>
            <person name="Labutti K."/>
            <person name="Salamov A."/>
            <person name="Andreopoulos B."/>
            <person name="Baker S."/>
            <person name="Barry K."/>
            <person name="Bills G."/>
            <person name="Bluhm B."/>
            <person name="Cannon C."/>
            <person name="Castanera R."/>
            <person name="Culley D."/>
            <person name="Daum C."/>
            <person name="Ezra D."/>
            <person name="Gonzalez J."/>
            <person name="Henrissat B."/>
            <person name="Kuo A."/>
            <person name="Liang C."/>
            <person name="Lipzen A."/>
            <person name="Lutzoni F."/>
            <person name="Magnuson J."/>
            <person name="Mondo S."/>
            <person name="Nolan M."/>
            <person name="Ohm R."/>
            <person name="Pangilinan J."/>
            <person name="Park H.-J."/>
            <person name="Ramirez L."/>
            <person name="Alfaro M."/>
            <person name="Sun H."/>
            <person name="Tritt A."/>
            <person name="Yoshinaga Y."/>
            <person name="Zwiers L.-H."/>
            <person name="Turgeon B."/>
            <person name="Goodwin S."/>
            <person name="Spatafora J."/>
            <person name="Crous P."/>
            <person name="Grigoriev I."/>
        </authorList>
    </citation>
    <scope>NUCLEOTIDE SEQUENCE</scope>
    <source>
        <strain evidence="17">ATCC 16933</strain>
    </source>
</reference>
<dbReference type="CDD" id="cd05144">
    <property type="entry name" value="RIO2_C"/>
    <property type="match status" value="1"/>
</dbReference>
<sequence length="497" mass="54746">MKLNVKSLRYLASEDWRTLTAVEMGSRNHEVVPTPLIAQIAGLHSGGTGAHKCISNLAKAGLVAKVKNAKYDGYRLTYGGLDYLALHAHRTSSVLYSLGNQIGVGKESDIYAVTDGSNTPLVLKIHRLGRISFRAVKANRDYLRGRAAGNWMYMSRLAALKEWVVMKALWENGFRVPKPVGWNRHTVVMGRVNAFPLRVIRLAEGKRAMGREEAADDGLEEGEDREGVDLVAVRRLYAELMELVVKLARVGLIHGDFNEFNILIEEKMDDTDNQDDIVAEPTESQPSSELGPDKKGRRITLIPTLIDFPQVVSVSHPNAQFYFDRDVACVTRFFSRRFGFESDEPGPFFADAVKDLGKNGKRLDVEVEAAGFSRKLAKELESYMRAVGVDGDAEKDGDTDGEDDGPKEGSDENGEGEENYHKKKGQEDAQDDKLDDLSLRGVKGYNLSDVNAMKVLDIPDPGEERAAGQSSVMPSSISATMPKKGQRSAKASAGWVI</sequence>
<dbReference type="Pfam" id="PF01163">
    <property type="entry name" value="RIO1"/>
    <property type="match status" value="2"/>
</dbReference>
<evidence type="ECO:0000256" key="1">
    <source>
        <dbReference type="ARBA" id="ARBA00001946"/>
    </source>
</evidence>
<keyword evidence="18" id="KW-1185">Reference proteome</keyword>
<dbReference type="EMBL" id="MU001676">
    <property type="protein sequence ID" value="KAF2459169.1"/>
    <property type="molecule type" value="Genomic_DNA"/>
</dbReference>
<gene>
    <name evidence="17" type="ORF">BDY21DRAFT_420411</name>
</gene>
<dbReference type="SUPFAM" id="SSF46785">
    <property type="entry name" value="Winged helix' DNA-binding domain"/>
    <property type="match status" value="1"/>
</dbReference>
<protein>
    <recommendedName>
        <fullName evidence="13">Serine/threonine-protein kinase RIO2</fullName>
        <ecNumber evidence="3">2.7.11.1</ecNumber>
    </recommendedName>
    <alternativeName>
        <fullName evidence="14">Serine/threonine-protein kinase rio2</fullName>
    </alternativeName>
</protein>
<comment type="catalytic activity">
    <reaction evidence="12">
        <text>L-seryl-[protein] + ATP = O-phospho-L-seryl-[protein] + ADP + H(+)</text>
        <dbReference type="Rhea" id="RHEA:17989"/>
        <dbReference type="Rhea" id="RHEA-COMP:9863"/>
        <dbReference type="Rhea" id="RHEA-COMP:11604"/>
        <dbReference type="ChEBI" id="CHEBI:15378"/>
        <dbReference type="ChEBI" id="CHEBI:29999"/>
        <dbReference type="ChEBI" id="CHEBI:30616"/>
        <dbReference type="ChEBI" id="CHEBI:83421"/>
        <dbReference type="ChEBI" id="CHEBI:456216"/>
        <dbReference type="EC" id="2.7.11.1"/>
    </reaction>
</comment>
<evidence type="ECO:0000256" key="7">
    <source>
        <dbReference type="ARBA" id="ARBA00022741"/>
    </source>
</evidence>
<dbReference type="Pfam" id="PF09202">
    <property type="entry name" value="Rio2_N"/>
    <property type="match status" value="1"/>
</dbReference>
<keyword evidence="8" id="KW-0418">Kinase</keyword>
<dbReference type="Proteomes" id="UP000799766">
    <property type="component" value="Unassembled WGS sequence"/>
</dbReference>
<dbReference type="InterPro" id="IPR036390">
    <property type="entry name" value="WH_DNA-bd_sf"/>
</dbReference>
<dbReference type="InterPro" id="IPR011009">
    <property type="entry name" value="Kinase-like_dom_sf"/>
</dbReference>
<comment type="similarity">
    <text evidence="2">Belongs to the protein kinase superfamily. RIO-type Ser/Thr kinase family.</text>
</comment>
<dbReference type="EC" id="2.7.11.1" evidence="3"/>